<organism evidence="2 3">
    <name type="scientific">Polarella glacialis</name>
    <name type="common">Dinoflagellate</name>
    <dbReference type="NCBI Taxonomy" id="89957"/>
    <lineage>
        <taxon>Eukaryota</taxon>
        <taxon>Sar</taxon>
        <taxon>Alveolata</taxon>
        <taxon>Dinophyceae</taxon>
        <taxon>Suessiales</taxon>
        <taxon>Suessiaceae</taxon>
        <taxon>Polarella</taxon>
    </lineage>
</organism>
<feature type="non-terminal residue" evidence="2">
    <location>
        <position position="1"/>
    </location>
</feature>
<comment type="caution">
    <text evidence="2">The sequence shown here is derived from an EMBL/GenBank/DDBJ whole genome shotgun (WGS) entry which is preliminary data.</text>
</comment>
<gene>
    <name evidence="2" type="ORF">PGLA2088_LOCUS8874</name>
</gene>
<evidence type="ECO:0000313" key="3">
    <source>
        <dbReference type="Proteomes" id="UP000626109"/>
    </source>
</evidence>
<sequence>DQDDGLRAEVAELLHRHDLCGSAGTLAALRFRLEWPVASSLQRLSARSLDSSPSGAREARGAPPEDQLLERHFSLGTLFTGGLLERLGLRGQSLSSRRQSTCRMVCTPGASAKTCELK</sequence>
<dbReference type="Proteomes" id="UP000626109">
    <property type="component" value="Unassembled WGS sequence"/>
</dbReference>
<protein>
    <submittedName>
        <fullName evidence="2">Uncharacterized protein</fullName>
    </submittedName>
</protein>
<evidence type="ECO:0000313" key="2">
    <source>
        <dbReference type="EMBL" id="CAE8651142.1"/>
    </source>
</evidence>
<evidence type="ECO:0000256" key="1">
    <source>
        <dbReference type="SAM" id="MobiDB-lite"/>
    </source>
</evidence>
<dbReference type="AlphaFoldDB" id="A0A813IJM7"/>
<reference evidence="2" key="1">
    <citation type="submission" date="2021-02" db="EMBL/GenBank/DDBJ databases">
        <authorList>
            <person name="Dougan E. K."/>
            <person name="Rhodes N."/>
            <person name="Thang M."/>
            <person name="Chan C."/>
        </authorList>
    </citation>
    <scope>NUCLEOTIDE SEQUENCE</scope>
</reference>
<feature type="non-terminal residue" evidence="2">
    <location>
        <position position="118"/>
    </location>
</feature>
<feature type="region of interest" description="Disordered" evidence="1">
    <location>
        <begin position="45"/>
        <end position="67"/>
    </location>
</feature>
<accession>A0A813IJM7</accession>
<name>A0A813IJM7_POLGL</name>
<dbReference type="EMBL" id="CAJNNW010009666">
    <property type="protein sequence ID" value="CAE8651142.1"/>
    <property type="molecule type" value="Genomic_DNA"/>
</dbReference>
<proteinExistence type="predicted"/>